<dbReference type="InterPro" id="IPR025886">
    <property type="entry name" value="PP2-like"/>
</dbReference>
<dbReference type="AlphaFoldDB" id="A0A2R6XD76"/>
<dbReference type="Pfam" id="PF14299">
    <property type="entry name" value="PP2"/>
    <property type="match status" value="1"/>
</dbReference>
<gene>
    <name evidence="2" type="ORF">MARPO_0022s0146</name>
</gene>
<dbReference type="OrthoDB" id="533833at2759"/>
<feature type="region of interest" description="Disordered" evidence="1">
    <location>
        <begin position="378"/>
        <end position="408"/>
    </location>
</feature>
<sequence>MSMGKMVNTTFAAAPSDDPPGASRIVSTCVNLCNQISSAAARVTSNIKACTYLSDLAQVTRRKLEAAEVGQAEEAVARIQGFLECGLEAVTRCTMYDWTYLLSFLRWHSHADKELSGLRSNIHVYLSMLLTTPAAARTTCTVAPLPACSWYSECEKCRHLAQRQQERHSKFLADRKSLDFLVVEKKGIIDAYERHYIFQDCLAIVWGDVDSYWKRVKTPGSLSRSVANLRDVCWLELRGTATCHFEPGRYTLSWRLRWDDDESRVFGWTEPVTFSFHTDASRQSAYRRTPVQPATVCDLQVRSVGGGWKEYDVGEFTVADRESAVAINFSMLEVTGARWKGGLFVDAVVIQPTSSLSGVPIPRHGSATPSHRLFQRLPSATKPAPSNRLFQRLPSVTKPPPSQRRRDE</sequence>
<accession>A0A2R6XD76</accession>
<dbReference type="Proteomes" id="UP000244005">
    <property type="component" value="Unassembled WGS sequence"/>
</dbReference>
<proteinExistence type="predicted"/>
<keyword evidence="3" id="KW-1185">Reference proteome</keyword>
<organism evidence="2 3">
    <name type="scientific">Marchantia polymorpha</name>
    <name type="common">Common liverwort</name>
    <name type="synonym">Marchantia aquatica</name>
    <dbReference type="NCBI Taxonomy" id="3197"/>
    <lineage>
        <taxon>Eukaryota</taxon>
        <taxon>Viridiplantae</taxon>
        <taxon>Streptophyta</taxon>
        <taxon>Embryophyta</taxon>
        <taxon>Marchantiophyta</taxon>
        <taxon>Marchantiopsida</taxon>
        <taxon>Marchantiidae</taxon>
        <taxon>Marchantiales</taxon>
        <taxon>Marchantiaceae</taxon>
        <taxon>Marchantia</taxon>
    </lineage>
</organism>
<name>A0A2R6XD76_MARPO</name>
<dbReference type="PANTHER" id="PTHR31960">
    <property type="entry name" value="F-BOX PROTEIN PP2-A15"/>
    <property type="match status" value="1"/>
</dbReference>
<dbReference type="Gramene" id="Mp3g03850.1">
    <property type="protein sequence ID" value="Mp3g03850.1.cds"/>
    <property type="gene ID" value="Mp3g03850"/>
</dbReference>
<dbReference type="PANTHER" id="PTHR31960:SF2">
    <property type="entry name" value="F-BOX PROTEIN PP2-A15"/>
    <property type="match status" value="1"/>
</dbReference>
<evidence type="ECO:0000313" key="2">
    <source>
        <dbReference type="EMBL" id="PTQ44056.1"/>
    </source>
</evidence>
<protein>
    <submittedName>
        <fullName evidence="2">Uncharacterized protein</fullName>
    </submittedName>
</protein>
<reference evidence="3" key="1">
    <citation type="journal article" date="2017" name="Cell">
        <title>Insights into land plant evolution garnered from the Marchantia polymorpha genome.</title>
        <authorList>
            <person name="Bowman J.L."/>
            <person name="Kohchi T."/>
            <person name="Yamato K.T."/>
            <person name="Jenkins J."/>
            <person name="Shu S."/>
            <person name="Ishizaki K."/>
            <person name="Yamaoka S."/>
            <person name="Nishihama R."/>
            <person name="Nakamura Y."/>
            <person name="Berger F."/>
            <person name="Adam C."/>
            <person name="Aki S.S."/>
            <person name="Althoff F."/>
            <person name="Araki T."/>
            <person name="Arteaga-Vazquez M.A."/>
            <person name="Balasubrmanian S."/>
            <person name="Barry K."/>
            <person name="Bauer D."/>
            <person name="Boehm C.R."/>
            <person name="Briginshaw L."/>
            <person name="Caballero-Perez J."/>
            <person name="Catarino B."/>
            <person name="Chen F."/>
            <person name="Chiyoda S."/>
            <person name="Chovatia M."/>
            <person name="Davies K.M."/>
            <person name="Delmans M."/>
            <person name="Demura T."/>
            <person name="Dierschke T."/>
            <person name="Dolan L."/>
            <person name="Dorantes-Acosta A.E."/>
            <person name="Eklund D.M."/>
            <person name="Florent S.N."/>
            <person name="Flores-Sandoval E."/>
            <person name="Fujiyama A."/>
            <person name="Fukuzawa H."/>
            <person name="Galik B."/>
            <person name="Grimanelli D."/>
            <person name="Grimwood J."/>
            <person name="Grossniklaus U."/>
            <person name="Hamada T."/>
            <person name="Haseloff J."/>
            <person name="Hetherington A.J."/>
            <person name="Higo A."/>
            <person name="Hirakawa Y."/>
            <person name="Hundley H.N."/>
            <person name="Ikeda Y."/>
            <person name="Inoue K."/>
            <person name="Inoue S.I."/>
            <person name="Ishida S."/>
            <person name="Jia Q."/>
            <person name="Kakita M."/>
            <person name="Kanazawa T."/>
            <person name="Kawai Y."/>
            <person name="Kawashima T."/>
            <person name="Kennedy M."/>
            <person name="Kinose K."/>
            <person name="Kinoshita T."/>
            <person name="Kohara Y."/>
            <person name="Koide E."/>
            <person name="Komatsu K."/>
            <person name="Kopischke S."/>
            <person name="Kubo M."/>
            <person name="Kyozuka J."/>
            <person name="Lagercrantz U."/>
            <person name="Lin S.S."/>
            <person name="Lindquist E."/>
            <person name="Lipzen A.M."/>
            <person name="Lu C.W."/>
            <person name="De Luna E."/>
            <person name="Martienssen R.A."/>
            <person name="Minamino N."/>
            <person name="Mizutani M."/>
            <person name="Mizutani M."/>
            <person name="Mochizuki N."/>
            <person name="Monte I."/>
            <person name="Mosher R."/>
            <person name="Nagasaki H."/>
            <person name="Nakagami H."/>
            <person name="Naramoto S."/>
            <person name="Nishitani K."/>
            <person name="Ohtani M."/>
            <person name="Okamoto T."/>
            <person name="Okumura M."/>
            <person name="Phillips J."/>
            <person name="Pollak B."/>
            <person name="Reinders A."/>
            <person name="Rovekamp M."/>
            <person name="Sano R."/>
            <person name="Sawa S."/>
            <person name="Schmid M.W."/>
            <person name="Shirakawa M."/>
            <person name="Solano R."/>
            <person name="Spunde A."/>
            <person name="Suetsugu N."/>
            <person name="Sugano S."/>
            <person name="Sugiyama A."/>
            <person name="Sun R."/>
            <person name="Suzuki Y."/>
            <person name="Takenaka M."/>
            <person name="Takezawa D."/>
            <person name="Tomogane H."/>
            <person name="Tsuzuki M."/>
            <person name="Ueda T."/>
            <person name="Umeda M."/>
            <person name="Ward J.M."/>
            <person name="Watanabe Y."/>
            <person name="Yazaki K."/>
            <person name="Yokoyama R."/>
            <person name="Yoshitake Y."/>
            <person name="Yotsui I."/>
            <person name="Zachgo S."/>
            <person name="Schmutz J."/>
        </authorList>
    </citation>
    <scope>NUCLEOTIDE SEQUENCE [LARGE SCALE GENOMIC DNA]</scope>
    <source>
        <strain evidence="3">Tak-1</strain>
    </source>
</reference>
<dbReference type="EMBL" id="KZ772694">
    <property type="protein sequence ID" value="PTQ44056.1"/>
    <property type="molecule type" value="Genomic_DNA"/>
</dbReference>
<evidence type="ECO:0000313" key="3">
    <source>
        <dbReference type="Proteomes" id="UP000244005"/>
    </source>
</evidence>
<evidence type="ECO:0000256" key="1">
    <source>
        <dbReference type="SAM" id="MobiDB-lite"/>
    </source>
</evidence>